<protein>
    <recommendedName>
        <fullName evidence="3">Yqey-like protein</fullName>
    </recommendedName>
</protein>
<proteinExistence type="predicted"/>
<dbReference type="EMBL" id="CP019082">
    <property type="protein sequence ID" value="APW59862.1"/>
    <property type="molecule type" value="Genomic_DNA"/>
</dbReference>
<keyword evidence="2" id="KW-1185">Reference proteome</keyword>
<name>A0A1U7CLQ1_9BACT</name>
<dbReference type="KEGG" id="pbor:BSF38_01321"/>
<evidence type="ECO:0000313" key="1">
    <source>
        <dbReference type="EMBL" id="APW59862.1"/>
    </source>
</evidence>
<gene>
    <name evidence="1" type="ORF">BSF38_01321</name>
</gene>
<sequence>MTIVQKMRSQLAPAMKARDTAKLAFLRYWIAQLTLGTGAEMADADAVKKMRGVLKEARSGVTTFTPEEINQLVEWVPASLGLDQIREALGPVADQIRAAPKDGMALGVAMKALAGQPVESEDVKAVVNTLRTPA</sequence>
<organism evidence="1 2">
    <name type="scientific">Paludisphaera borealis</name>
    <dbReference type="NCBI Taxonomy" id="1387353"/>
    <lineage>
        <taxon>Bacteria</taxon>
        <taxon>Pseudomonadati</taxon>
        <taxon>Planctomycetota</taxon>
        <taxon>Planctomycetia</taxon>
        <taxon>Isosphaerales</taxon>
        <taxon>Isosphaeraceae</taxon>
        <taxon>Paludisphaera</taxon>
    </lineage>
</organism>
<dbReference type="AlphaFoldDB" id="A0A1U7CLQ1"/>
<evidence type="ECO:0008006" key="3">
    <source>
        <dbReference type="Google" id="ProtNLM"/>
    </source>
</evidence>
<dbReference type="Proteomes" id="UP000186309">
    <property type="component" value="Chromosome"/>
</dbReference>
<dbReference type="RefSeq" id="WP_076344102.1">
    <property type="nucleotide sequence ID" value="NZ_CP019082.1"/>
</dbReference>
<dbReference type="OrthoDB" id="276036at2"/>
<evidence type="ECO:0000313" key="2">
    <source>
        <dbReference type="Proteomes" id="UP000186309"/>
    </source>
</evidence>
<accession>A0A1U7CLQ1</accession>
<reference evidence="2" key="1">
    <citation type="submission" date="2016-12" db="EMBL/GenBank/DDBJ databases">
        <title>Comparative genomics of four Isosphaeraceae planctomycetes: a common pool of plasmids and glycoside hydrolase genes.</title>
        <authorList>
            <person name="Ivanova A."/>
        </authorList>
    </citation>
    <scope>NUCLEOTIDE SEQUENCE [LARGE SCALE GENOMIC DNA]</scope>
    <source>
        <strain evidence="2">PX4</strain>
    </source>
</reference>
<dbReference type="STRING" id="1387353.BSF38_01321"/>